<feature type="domain" description="Cadherin" evidence="5">
    <location>
        <begin position="4471"/>
        <end position="4560"/>
    </location>
</feature>
<dbReference type="PANTHER" id="PTHR14139">
    <property type="entry name" value="CALSYNTENIN"/>
    <property type="match status" value="1"/>
</dbReference>
<dbReference type="InterPro" id="IPR011050">
    <property type="entry name" value="Pectin_lyase_fold/virulence"/>
</dbReference>
<gene>
    <name evidence="7" type="ORF">Q31b_20770</name>
</gene>
<feature type="domain" description="Cadherin" evidence="5">
    <location>
        <begin position="4871"/>
        <end position="4960"/>
    </location>
</feature>
<dbReference type="CDD" id="cd00037">
    <property type="entry name" value="CLECT"/>
    <property type="match status" value="2"/>
</dbReference>
<dbReference type="PROSITE" id="PS51828">
    <property type="entry name" value="PTX_2"/>
    <property type="match status" value="2"/>
</dbReference>
<keyword evidence="8" id="KW-1185">Reference proteome</keyword>
<dbReference type="Gene3D" id="2.60.120.260">
    <property type="entry name" value="Galactose-binding domain-like"/>
    <property type="match status" value="1"/>
</dbReference>
<feature type="domain" description="Cadherin" evidence="5">
    <location>
        <begin position="2640"/>
        <end position="2727"/>
    </location>
</feature>
<feature type="domain" description="Laminin G" evidence="3">
    <location>
        <begin position="876"/>
        <end position="1070"/>
    </location>
</feature>
<dbReference type="InterPro" id="IPR039005">
    <property type="entry name" value="CSPG_rpt"/>
</dbReference>
<dbReference type="Pfam" id="PF17963">
    <property type="entry name" value="Big_9"/>
    <property type="match status" value="15"/>
</dbReference>
<dbReference type="InterPro" id="IPR010221">
    <property type="entry name" value="VCBS_dom"/>
</dbReference>
<dbReference type="SMART" id="SM00034">
    <property type="entry name" value="CLECT"/>
    <property type="match status" value="2"/>
</dbReference>
<comment type="caution">
    <text evidence="7">The sequence shown here is derived from an EMBL/GenBank/DDBJ whole genome shotgun (WGS) entry which is preliminary data.</text>
</comment>
<feature type="domain" description="Cadherin" evidence="5">
    <location>
        <begin position="4671"/>
        <end position="4760"/>
    </location>
</feature>
<dbReference type="InterPro" id="IPR006626">
    <property type="entry name" value="PbH1"/>
</dbReference>
<evidence type="ECO:0000259" key="5">
    <source>
        <dbReference type="PROSITE" id="PS50268"/>
    </source>
</evidence>
<dbReference type="SMART" id="SM00710">
    <property type="entry name" value="PbH1"/>
    <property type="match status" value="14"/>
</dbReference>
<dbReference type="Proteomes" id="UP000315471">
    <property type="component" value="Unassembled WGS sequence"/>
</dbReference>
<dbReference type="Pfam" id="PF04862">
    <property type="entry name" value="DUF642"/>
    <property type="match status" value="1"/>
</dbReference>
<dbReference type="Gene3D" id="2.60.120.200">
    <property type="match status" value="5"/>
</dbReference>
<dbReference type="SUPFAM" id="SSF56436">
    <property type="entry name" value="C-type lectin-like"/>
    <property type="match status" value="2"/>
</dbReference>
<sequence>MIGKKNMSREFDFYPLEDRILLSGDAIDGDHVSADMDADLAGSLINHFADADGEVVDTHVFEPPAADDAAHSLVASSDLMDPADRIDAPAFDPAQPIEVVFIDGNVDDADTLLDGLRADSDVHTQWVVFHLDGELNGIDQITRALETLTGVDAIHIVSHGDGEGIELGNARLDTDSALGSAGDIASWGHALDSDGDILIYGCDLASTEAGQDLIDMIALVTQADVAASDDATGHADLGGDWVLEYAVGDIDHDVAFGDATQTSWHSTLDIASNLVLHNSFDTNADDSSGHNYDGTLASGASINTASETNLIGDGKLSLDGTDDYVDLSAHVANFDNLTQGTISAWVYTDTVSGATVILEASDSGDGDSRIALGLDGDEFFFIVKDGNTNYLDFMTTDANLTTGTWNHVAVTVGTGGNKIYVNGVQQSVSYSSGSSSTDRFFDDVSQLDYLAWGIDKYSGSTFSGEFDGFIDDGRVYDRVLSGGDIQELLEVVDTITVNNTLDSLNGNTTSFATLMANDGGDGISLREAIIAANNTAGADTIFLGDNNYALIQSGADENLAATGDLDITSAISIVGVNAAETTISGIGLGDRIFDIKSGGSLTLNQLAVADGAITSVNGAGVYNAGILNASDVVFRDNSTDSGYGGAIFNTGTAFLNQVSIFDNHAAAGGGIFQGGVSLTMSNVDMSGNSASSHGGAINTGSGTTNIQHSTIVDNSAGSVAGGIYAGASTTIQSSILADNTGTSADAYNNVVSNGYNIIEEYQYFSADGTDITGAYDASDRTIDATTGLAYHTLSAGDVAIDGGGGAAPVTDVLGNQRDENADIGAYEYTSVLELLAHYQFDSGLDATDSSGNGYDGTLVGDAAIDTTDGTNQVGDGKLTLDGTGDYVDLSANVDRFSGLTEGTIAAWVKLSSTSLSTIFDLSDGATSNFASLWIEDGNLIWAVNASGSALMRATSTATINDDAWHHVAVTTDGSGTTLYIDGVELTGGAVTYSQGDATTTAFFDDLEDATSVKLGAYDIGSVGGEFTGLIDDVRVYNDAVNDPDMTELYEYRSETPTDLSATITNGGGLSINDDGGDDVYLLADNGIGSVDLTQISFEAQFSTNTTDDDTTLISYAGGASTNEFLVYINTNGGAGRAIVQVGGNSFVSTAIDYNTLRDGEIHTWSVTWDSSGGAVKIYADGVLVDSGTGINATSSINSGGTLLLGQEQDAVEGGFNNEQTFKGKLYDVRLFNDVRTEQEIAASRRSGLPYDEANMIANWKFDQLSSDGIVVDSVSGNNLTVKHTAESGFTNSEAALTFAIDENTLNGSVVGSVSGVDAERAAKISSLLAAESDLRYSEETGKFYKIVRSTSSWTDAQSSAIATTLGGVSGQLLTIGSAAENELATLFAIQGGGDVWLGYSDQNVEGDFQEYTGNSAGKIIWRGTASGYRVDDAYSNWTPGEPNDDGGQDFAKLYANGLWDDSGSGALAQSIVEWNADDVLDVTDALTYSIQSQTVAGAFAIDASTGAITVADGTLLNYETNPTHSMTVRVTDGDSNTYDEVFTVSLGDIAESNNAPNDLSSGIELNTDGGNDAYLQLADGSPILGGLGEVTFEATFQLDTVPSGYIALIDYWEGGIANEFTAGINADGTLFFSIADSNPESTTLSFAELLDGDQHHFAVTWDQTNGDVRFYVDGQFVEAMTDQGTGHTLYDSPTVGLVIGQDSDDAGDLYSANAFQGTLYDVRIWDEVRSEAEISLNYQNKFDSGSLPSGLVANWQMDGFNGSSEVVDVVNGNNLIVGHAIGAGFVASTPVEDLHVVENESNGTTVGFVVPSDPDVSNDVAADGLFLEAPDPGSFTGYDAGQSFGNWTVDSGNATLIGTTWEASPLGGRSVHLNGGGSQGSIVQTLDVEAGRQYQVVFAVSGNFAGGNETKDYRVSAAGESVDFTITKTAGWSNSNMLWQNQSFTFTADGPTADLRFASTETGQNAAAIADVQVIEIPAAVSAILNDDPTLSYDAATGKFYRYVDADTDWNSALSIATGSLLNGVSGQLVTIRSDYEQQLVYQFATDVNDHIWLGASDTVVEGDYRWYEGTQPGDLFWQGDATGSSVNGLYNNWNVDEPNNVFIHDHAFLSNTDGTWWDTNSKPGSPDVVIEWDASEVLSSFTFSLTDDAGGRFAINRSTGEITVADGALIDYEANTSHSVTVSVTDSAGNSYSEVMAIAVDDVDDNVAPVISSPSGTLPYNENSGPYLIGAASSITDADNTDFDGGQLHLQLTSNALAEDVLDIRNQGTGAGQVGISGTDVTYGGVVVGTYTGPVTGSTALVVTFNSNATQTIVNAVQDNLTYENTSENPSTSVRTIEEYITDGDGGTSNTISGGIQPTQINDAPVMAPWAPVYNTAEGNGSFTAMVSAVLQSSVSDVDTGAVEGLAIYADAGSGGVLEYSIDSGSWTAIPSVDMNNALLLKASDRIRFTPDTENGGSMSLSYYAWDQTSGTAGATADVSSRGGTTAFSTAADTVTINVSDVNDEQVVSTNDGATFFEGSSFNIITSAMLETTDVDNTIGELTYSVTGSPNHGQLSMDGMVATSFTQADINAGRVTYDHYGSEDFSDSFSFSVDDGVGTASTGTFNITLTPINDNVVVITSDGGGATASINVNETVSFVTQVTVSDADLPGDTMTYSIIGGTDQNDFAIDASGNLTFVSPPDYENADDSDLDNVYEVTVRVSDGVYTDDQTITVTVLDVQSTSLNVTTTSDVDDTGLGTSYTIEELYLAGGGTDGEVSLREAITAANNTLGQDTINFAILDTDSGYSGTAGTDAYWQISLTAALPTITESVILDGTSQTVFGGNVSPGTLGEVTEAGTNGQAISDVERPEIVIVGAVGFSGLVVGADAVTVQGFSMYGFSSDAAIHIQDAVQNTVINSNVFGVAPTGIDDPGAAINSFNHVESVGADNGTLSNNIFAYSKATGFHASNGSDNWTVSSNQFLNSGYNYSNGDAIAMTGSTGGIIDGNYFTGSSTQAIILSGSTSGITIRDNTIVGNAVGPVSGSHVQYDAIALRSGTNNISLIHNIIADNYGAGVLINDGAFGIEISENSIYGNGTILSRQGDAASGMVGIDLQDSGDDVSVGTAPYYTVNDAGDADTGGNSLQNFPVISSAVSDGSQITIEGTFNSTANTTFTLEFFDSAEYANGYGQGRTFLGSIEVTTDGSGNASFSTTQTAFVSAGDFVTATATNQNNDETSEFSAQFAIDGPVYAADNNGHFVFDGDDMITIENTGSLTMSTTLTMEAWVKPNDSLLSRVILNKEGEYEIGIGDNGNLWWAFTNTDPGWAWHDTGVAVSTTEWSHVAVSYDNGTVNSYINGELVESYAGSGSIGDAHPTKNDLLIGGRLNNPDGQYFLGGIDDVRVWNVARTQAEIQSNLAADLAGTEAGLVGYYKFDSPDEVVVDYSSAGNNSVIGVDGQKPTWNGISLTEDATYTVAAATGLLDNDVDLDGDALTITEINGSSGDVGSNITLPSGAKIQLEADGSFSYDPGSTYQYLNDGETATETFTYTVSDGNGNTDTATVSITIIGGNDTPVVSSIEDTPLDYSEGDGYLDITSGLTLSDVDNTTLQSAYVAMTAGWNTGQDELLFVNQNGITGSYDSGTGVLTLTGTASVTDYQTALRSVQYRNEDPNPDTTTRTVEFTINDGNADSNIGSRDVTIESINDDPYNNGTLPANVTTFEDTESDIVFTGIDLRDVDGSDGHTLTIKLSTATGGLLFASDGGGVTVTGNQSANMTLTGTLANLNTYLDTTNNIQYLHATANLSGDNADTITVKVNDNGNTGSGGGSDINLGTVNVDITNVNDAPVITGGPDTLDRIETDAGLTGSSTFTVTDPDPSDWVTATVDSVGISGTGSGSVPVSLTNTILKGFLSVSPTAILDDTESTNTLNWDFNSGSEAFDFLASSETLVLTYTVSASDDSGSGNDTVTQDVIVTITGTNDGPVAQAATVDASADGTTINGQLTETDFDTSDTHTYTLVTPTSEGSVAVNTDGTYSFSAGSDFDDLADGESRDVTFVYEVEDNVGASSQATVTITVSGANSAPVAQAGVNTAVEDGTSVSGQLIVADANESDTHTFALIANTSEGSAAVNSDGSYTFDPGADFQDLSLGETREVTFTYEVEDNNGATSQANVVITVTGSNDGPVAQAGTNTATEDGAVVNGTLSETDVDANDTHTYSLVTNTAEGSVTVQSNGDYTFDPGADFQDLSLGETREVTFTYEVEDNNGATSQANVVITVTGTNDGPVAQAGTNTATEDGAVVNGTLSENDVDTSDTHTYSLVTNTSEGSVTVQSNGDYTFEPGADFQDLALGETRDVTFTYEVEDNNGATSQANVMITVTGTNDGPVAQAGTNTAIEDGAVVNGTLSETDVDANDTHTYSLVSNTSEGNVTVQSNGDYAFDPGADFQDLALGETRDVTFAYEVDDGNGGTSQANVVITVTGTNDGPVAQSGVNTATEDGAVVNGTLSETDVDANDTHTYSLITNTAEGSVTVQSNGDYTFEPGADFQDLALGETRDVTFAYEVDDGNGGTSQANVVITVTGTNDGPVAQTGVNTATEDGAVVNGTLSENDVDTSDTHTYSLVTNSSEGSVTVQSNGDYTFDPGADFQDLSLGETREVTFTYEVEDNNGATSQANVVITVTGTNDGPVAQAGTNTAIEDGAVINGTLSETDVDANDTHTYSLVTNTAEGSATVQSNGDYTFDPGADFQDLSLGETREVTFTYEVEDNNGATSQANVVITVTGTNDGPVAQTGVNTATEDGAVVNGTLSETDADTSDTHTYSLVTNTSEGSVTVQSNGDYTFDPGADFQDLSLGETRDVTFTYEVEDNNGATSQANVVITVTGTNDGPVAQAGTNTAIEDGAVVNGTLSETDVDANDTHTYSLVTNTAEGSVTVQSNGDYTFDPGADFQDLSLGETREVTFTYEVEDNNGATSQANVVITVTGTNDGPVAQAGTNTAIEDGAVVNGTLSETDADANDAHTYSLVSNTSEGNVTVQSNGDYAFDPGADFQDLALGETRDVTFTYEVDDGNGGTSQANVVITVTGTNDGPVAQTGVNTATEDGAVVNGTLSETDADTSDTHTYSLVANTSEGSVTVQSNGDYTFDPGADFQDLSLGESREVTFTYEVEDNNGATSQANVVITVTGTNDGPVAQAGTNTAIEDGAVVNGTLSETDVDANDTHTYSLVTNTAEGSVTVQSNGDYTFEPGADFQDLALGETRDVTFTYEVDDGNGGTSQANVVITVTGTNDGPVAQTGVNTATEDGAVVNGTLSETDADTSDTHTYSLVANTSEGSVTVQSNGDYTFEPGADFQDLSLGETREVTFTYEVEDNNGATSQANVVITVTGTNDGPVAQAGTNTAIEDGAVVIGTLSETDVDANDTHTYSLVSNTTEGSVTVQSNGDYTFEPGADFQDLALGETRDVTFAYEVDDGNGGTSQANVVITVTGTNAVAQASSL</sequence>
<dbReference type="InterPro" id="IPR040853">
    <property type="entry name" value="RapA2_cadherin-like"/>
</dbReference>
<evidence type="ECO:0000313" key="7">
    <source>
        <dbReference type="EMBL" id="TWU43042.1"/>
    </source>
</evidence>
<feature type="domain" description="Cadherin" evidence="5">
    <location>
        <begin position="4171"/>
        <end position="4260"/>
    </location>
</feature>
<dbReference type="NCBIfam" id="NF012211">
    <property type="entry name" value="tand_rpt_95"/>
    <property type="match status" value="16"/>
</dbReference>
<dbReference type="InterPro" id="IPR006558">
    <property type="entry name" value="LamG-like"/>
</dbReference>
<dbReference type="SUPFAM" id="SSF51126">
    <property type="entry name" value="Pectin lyase-like"/>
    <property type="match status" value="2"/>
</dbReference>
<keyword evidence="1" id="KW-0732">Signal</keyword>
<evidence type="ECO:0000259" key="4">
    <source>
        <dbReference type="PROSITE" id="PS50041"/>
    </source>
</evidence>
<dbReference type="CDD" id="cd11304">
    <property type="entry name" value="Cadherin_repeat"/>
    <property type="match status" value="3"/>
</dbReference>
<dbReference type="PROSITE" id="PS50268">
    <property type="entry name" value="CADHERIN_2"/>
    <property type="match status" value="15"/>
</dbReference>
<dbReference type="InterPro" id="IPR001791">
    <property type="entry name" value="Laminin_G"/>
</dbReference>
<dbReference type="EMBL" id="SJPY01000003">
    <property type="protein sequence ID" value="TWU43042.1"/>
    <property type="molecule type" value="Genomic_DNA"/>
</dbReference>
<evidence type="ECO:0000313" key="8">
    <source>
        <dbReference type="Proteomes" id="UP000315471"/>
    </source>
</evidence>
<dbReference type="Gene3D" id="2.60.40.60">
    <property type="entry name" value="Cadherins"/>
    <property type="match status" value="3"/>
</dbReference>
<dbReference type="Pfam" id="PF13229">
    <property type="entry name" value="Beta_helix"/>
    <property type="match status" value="1"/>
</dbReference>
<evidence type="ECO:0000256" key="1">
    <source>
        <dbReference type="ARBA" id="ARBA00022729"/>
    </source>
</evidence>
<dbReference type="PROSITE" id="PS50041">
    <property type="entry name" value="C_TYPE_LECTIN_2"/>
    <property type="match status" value="2"/>
</dbReference>
<keyword evidence="2" id="KW-1015">Disulfide bond</keyword>
<dbReference type="InterPro" id="IPR002126">
    <property type="entry name" value="Cadherin-like_dom"/>
</dbReference>
<dbReference type="SMART" id="SM00560">
    <property type="entry name" value="LamGL"/>
    <property type="match status" value="2"/>
</dbReference>
<dbReference type="InterPro" id="IPR025592">
    <property type="entry name" value="DUF4347"/>
</dbReference>
<feature type="domain" description="Cadherin" evidence="5">
    <location>
        <begin position="5171"/>
        <end position="5260"/>
    </location>
</feature>
<feature type="domain" description="Pentraxin (PTX)" evidence="6">
    <location>
        <begin position="1065"/>
        <end position="1280"/>
    </location>
</feature>
<dbReference type="SMART" id="SM00112">
    <property type="entry name" value="CA"/>
    <property type="match status" value="8"/>
</dbReference>
<dbReference type="Pfam" id="PF00354">
    <property type="entry name" value="Pentaxin"/>
    <property type="match status" value="1"/>
</dbReference>
<dbReference type="InterPro" id="IPR016187">
    <property type="entry name" value="CTDL_fold"/>
</dbReference>
<dbReference type="GO" id="GO:0016020">
    <property type="term" value="C:membrane"/>
    <property type="evidence" value="ECO:0007669"/>
    <property type="project" value="InterPro"/>
</dbReference>
<feature type="domain" description="Cadherin" evidence="5">
    <location>
        <begin position="4371"/>
        <end position="4460"/>
    </location>
</feature>
<dbReference type="InterPro" id="IPR016186">
    <property type="entry name" value="C-type_lectin-like/link_sf"/>
</dbReference>
<protein>
    <submittedName>
        <fullName evidence="7">Pentaxin family protein</fullName>
    </submittedName>
</protein>
<evidence type="ECO:0000259" key="3">
    <source>
        <dbReference type="PROSITE" id="PS50025"/>
    </source>
</evidence>
<dbReference type="InterPro" id="IPR013320">
    <property type="entry name" value="ConA-like_dom_sf"/>
</dbReference>
<evidence type="ECO:0000259" key="6">
    <source>
        <dbReference type="PROSITE" id="PS51828"/>
    </source>
</evidence>
<dbReference type="CDD" id="cd00110">
    <property type="entry name" value="LamG"/>
    <property type="match status" value="1"/>
</dbReference>
<dbReference type="Pfam" id="PF14252">
    <property type="entry name" value="DUF4347"/>
    <property type="match status" value="1"/>
</dbReference>
<dbReference type="PROSITE" id="PS51854">
    <property type="entry name" value="CSPG"/>
    <property type="match status" value="1"/>
</dbReference>
<dbReference type="Gene3D" id="3.10.100.10">
    <property type="entry name" value="Mannose-Binding Protein A, subunit A"/>
    <property type="match status" value="2"/>
</dbReference>
<dbReference type="Pfam" id="PF00028">
    <property type="entry name" value="Cadherin"/>
    <property type="match status" value="1"/>
</dbReference>
<feature type="domain" description="Cadherin" evidence="5">
    <location>
        <begin position="4271"/>
        <end position="4360"/>
    </location>
</feature>
<dbReference type="OrthoDB" id="291802at2"/>
<feature type="domain" description="Cadherin" evidence="5">
    <location>
        <begin position="4571"/>
        <end position="4660"/>
    </location>
</feature>
<feature type="domain" description="Pentraxin (PTX)" evidence="6">
    <location>
        <begin position="1560"/>
        <end position="1776"/>
    </location>
</feature>
<accession>A0A5C6E292</accession>
<name>A0A5C6E292_9BACT</name>
<reference evidence="7 8" key="1">
    <citation type="submission" date="2019-02" db="EMBL/GenBank/DDBJ databases">
        <title>Deep-cultivation of Planctomycetes and their phenomic and genomic characterization uncovers novel biology.</title>
        <authorList>
            <person name="Wiegand S."/>
            <person name="Jogler M."/>
            <person name="Boedeker C."/>
            <person name="Pinto D."/>
            <person name="Vollmers J."/>
            <person name="Rivas-Marin E."/>
            <person name="Kohn T."/>
            <person name="Peeters S.H."/>
            <person name="Heuer A."/>
            <person name="Rast P."/>
            <person name="Oberbeckmann S."/>
            <person name="Bunk B."/>
            <person name="Jeske O."/>
            <person name="Meyerdierks A."/>
            <person name="Storesund J.E."/>
            <person name="Kallscheuer N."/>
            <person name="Luecker S."/>
            <person name="Lage O.M."/>
            <person name="Pohl T."/>
            <person name="Merkel B.J."/>
            <person name="Hornburger P."/>
            <person name="Mueller R.-W."/>
            <person name="Bruemmer F."/>
            <person name="Labrenz M."/>
            <person name="Spormann A.M."/>
            <person name="Op Den Camp H."/>
            <person name="Overmann J."/>
            <person name="Amann R."/>
            <person name="Jetten M.S.M."/>
            <person name="Mascher T."/>
            <person name="Medema M.H."/>
            <person name="Devos D.P."/>
            <person name="Kaster A.-K."/>
            <person name="Ovreas L."/>
            <person name="Rohde M."/>
            <person name="Galperin M.Y."/>
            <person name="Jogler C."/>
        </authorList>
    </citation>
    <scope>NUCLEOTIDE SEQUENCE [LARGE SCALE GENOMIC DNA]</scope>
    <source>
        <strain evidence="7 8">Q31b</strain>
    </source>
</reference>
<dbReference type="InterPro" id="IPR039448">
    <property type="entry name" value="Beta_helix"/>
</dbReference>
<feature type="domain" description="Cadherin" evidence="5">
    <location>
        <begin position="4971"/>
        <end position="5060"/>
    </location>
</feature>
<dbReference type="InterPro" id="IPR001304">
    <property type="entry name" value="C-type_lectin-like"/>
</dbReference>
<dbReference type="InterPro" id="IPR006946">
    <property type="entry name" value="DGR2-like_dom"/>
</dbReference>
<dbReference type="SMART" id="SM00159">
    <property type="entry name" value="PTX"/>
    <property type="match status" value="1"/>
</dbReference>
<dbReference type="NCBIfam" id="TIGR01965">
    <property type="entry name" value="VCBS_repeat"/>
    <property type="match status" value="17"/>
</dbReference>
<dbReference type="SUPFAM" id="SSF49899">
    <property type="entry name" value="Concanavalin A-like lectins/glucanases"/>
    <property type="match status" value="5"/>
</dbReference>
<dbReference type="GO" id="GO:0005509">
    <property type="term" value="F:calcium ion binding"/>
    <property type="evidence" value="ECO:0007669"/>
    <property type="project" value="InterPro"/>
</dbReference>
<dbReference type="InterPro" id="IPR013783">
    <property type="entry name" value="Ig-like_fold"/>
</dbReference>
<dbReference type="PRINTS" id="PR00895">
    <property type="entry name" value="PENTAXIN"/>
</dbReference>
<proteinExistence type="predicted"/>
<dbReference type="InterPro" id="IPR015919">
    <property type="entry name" value="Cadherin-like_sf"/>
</dbReference>
<feature type="domain" description="C-type lectin" evidence="4">
    <location>
        <begin position="1996"/>
        <end position="2121"/>
    </location>
</feature>
<feature type="domain" description="Cadherin" evidence="5">
    <location>
        <begin position="5271"/>
        <end position="5360"/>
    </location>
</feature>
<organism evidence="7 8">
    <name type="scientific">Novipirellula aureliae</name>
    <dbReference type="NCBI Taxonomy" id="2527966"/>
    <lineage>
        <taxon>Bacteria</taxon>
        <taxon>Pseudomonadati</taxon>
        <taxon>Planctomycetota</taxon>
        <taxon>Planctomycetia</taxon>
        <taxon>Pirellulales</taxon>
        <taxon>Pirellulaceae</taxon>
        <taxon>Novipirellula</taxon>
    </lineage>
</organism>
<dbReference type="Pfam" id="PF16184">
    <property type="entry name" value="Cadherin_3"/>
    <property type="match status" value="1"/>
</dbReference>
<dbReference type="PANTHER" id="PTHR14139:SF2">
    <property type="entry name" value="CALSYNTENIN-1"/>
    <property type="match status" value="1"/>
</dbReference>
<feature type="domain" description="C-type lectin" evidence="4">
    <location>
        <begin position="1339"/>
        <end position="1461"/>
    </location>
</feature>
<feature type="domain" description="Cadherin" evidence="5">
    <location>
        <begin position="2134"/>
        <end position="2212"/>
    </location>
</feature>
<dbReference type="SMART" id="SM00282">
    <property type="entry name" value="LamG"/>
    <property type="match status" value="1"/>
</dbReference>
<evidence type="ECO:0000256" key="2">
    <source>
        <dbReference type="ARBA" id="ARBA00023157"/>
    </source>
</evidence>
<feature type="domain" description="Cadherin" evidence="5">
    <location>
        <begin position="1450"/>
        <end position="1558"/>
    </location>
</feature>
<dbReference type="SUPFAM" id="SSF49313">
    <property type="entry name" value="Cadherin-like"/>
    <property type="match status" value="3"/>
</dbReference>
<dbReference type="PROSITE" id="PS50025">
    <property type="entry name" value="LAM_G_DOMAIN"/>
    <property type="match status" value="1"/>
</dbReference>
<dbReference type="Pfam" id="PF17803">
    <property type="entry name" value="Cadherin_4"/>
    <property type="match status" value="1"/>
</dbReference>
<feature type="domain" description="Cadherin" evidence="5">
    <location>
        <begin position="4771"/>
        <end position="4860"/>
    </location>
</feature>
<dbReference type="InterPro" id="IPR001759">
    <property type="entry name" value="PTX_dom"/>
</dbReference>
<feature type="domain" description="Cadherin" evidence="5">
    <location>
        <begin position="5071"/>
        <end position="5160"/>
    </location>
</feature>
<dbReference type="GO" id="GO:0007156">
    <property type="term" value="P:homophilic cell adhesion via plasma membrane adhesion molecules"/>
    <property type="evidence" value="ECO:0007669"/>
    <property type="project" value="InterPro"/>
</dbReference>
<dbReference type="Gene3D" id="2.60.40.10">
    <property type="entry name" value="Immunoglobulins"/>
    <property type="match status" value="1"/>
</dbReference>
<dbReference type="Pfam" id="PF13385">
    <property type="entry name" value="Laminin_G_3"/>
    <property type="match status" value="4"/>
</dbReference>